<dbReference type="EMBL" id="CP093349">
    <property type="protein sequence ID" value="WOH08730.1"/>
    <property type="molecule type" value="Genomic_DNA"/>
</dbReference>
<reference evidence="1" key="2">
    <citation type="submission" date="2022-03" db="EMBL/GenBank/DDBJ databases">
        <title>Draft title - Genomic analysis of global carrot germplasm unveils the trajectory of domestication and the origin of high carotenoid orange carrot.</title>
        <authorList>
            <person name="Iorizzo M."/>
            <person name="Ellison S."/>
            <person name="Senalik D."/>
            <person name="Macko-Podgorni A."/>
            <person name="Grzebelus D."/>
            <person name="Bostan H."/>
            <person name="Rolling W."/>
            <person name="Curaba J."/>
            <person name="Simon P."/>
        </authorList>
    </citation>
    <scope>NUCLEOTIDE SEQUENCE</scope>
    <source>
        <tissue evidence="1">Leaf</tissue>
    </source>
</reference>
<name>A0AAF0XIJ7_DAUCS</name>
<sequence length="217" mass="25890">MATPRKNSDHRGILFLEEDVDWGPKPFRIFNIWLKDSHLLSMIKEEMEDTSRESRDDIHGIFKRIKAIVKKWNKEFNGNIFTKIKEEEDKLAREEESRNDELIVTAIKQKLEDLHLIKESMLKQQSRIKWLKDGDKNTKFFHQSLHKRRSKNSITKLQWQGRLITSPQMIKEAAREHFQSLFSSHNDRIVFRNSQLIAKLLSEEDCKHLERPVSKKN</sequence>
<accession>A0AAF0XIJ7</accession>
<organism evidence="1 2">
    <name type="scientific">Daucus carota subsp. sativus</name>
    <name type="common">Carrot</name>
    <dbReference type="NCBI Taxonomy" id="79200"/>
    <lineage>
        <taxon>Eukaryota</taxon>
        <taxon>Viridiplantae</taxon>
        <taxon>Streptophyta</taxon>
        <taxon>Embryophyta</taxon>
        <taxon>Tracheophyta</taxon>
        <taxon>Spermatophyta</taxon>
        <taxon>Magnoliopsida</taxon>
        <taxon>eudicotyledons</taxon>
        <taxon>Gunneridae</taxon>
        <taxon>Pentapetalae</taxon>
        <taxon>asterids</taxon>
        <taxon>campanulids</taxon>
        <taxon>Apiales</taxon>
        <taxon>Apiaceae</taxon>
        <taxon>Apioideae</taxon>
        <taxon>Scandiceae</taxon>
        <taxon>Daucinae</taxon>
        <taxon>Daucus</taxon>
        <taxon>Daucus sect. Daucus</taxon>
    </lineage>
</organism>
<evidence type="ECO:0000313" key="2">
    <source>
        <dbReference type="Proteomes" id="UP000077755"/>
    </source>
</evidence>
<keyword evidence="2" id="KW-1185">Reference proteome</keyword>
<evidence type="ECO:0000313" key="1">
    <source>
        <dbReference type="EMBL" id="WOH08730.1"/>
    </source>
</evidence>
<proteinExistence type="predicted"/>
<dbReference type="KEGG" id="dcr:108203306"/>
<dbReference type="Proteomes" id="UP000077755">
    <property type="component" value="Chromosome 7"/>
</dbReference>
<protein>
    <submittedName>
        <fullName evidence="1">Uncharacterized protein</fullName>
    </submittedName>
</protein>
<reference evidence="1" key="1">
    <citation type="journal article" date="2016" name="Nat. Genet.">
        <title>A high-quality carrot genome assembly provides new insights into carotenoid accumulation and asterid genome evolution.</title>
        <authorList>
            <person name="Iorizzo M."/>
            <person name="Ellison S."/>
            <person name="Senalik D."/>
            <person name="Zeng P."/>
            <person name="Satapoomin P."/>
            <person name="Huang J."/>
            <person name="Bowman M."/>
            <person name="Iovene M."/>
            <person name="Sanseverino W."/>
            <person name="Cavagnaro P."/>
            <person name="Yildiz M."/>
            <person name="Macko-Podgorni A."/>
            <person name="Moranska E."/>
            <person name="Grzebelus E."/>
            <person name="Grzebelus D."/>
            <person name="Ashrafi H."/>
            <person name="Zheng Z."/>
            <person name="Cheng S."/>
            <person name="Spooner D."/>
            <person name="Van Deynze A."/>
            <person name="Simon P."/>
        </authorList>
    </citation>
    <scope>NUCLEOTIDE SEQUENCE</scope>
    <source>
        <tissue evidence="1">Leaf</tissue>
    </source>
</reference>
<dbReference type="AlphaFoldDB" id="A0AAF0XIJ7"/>
<gene>
    <name evidence="1" type="ORF">DCAR_0728177</name>
</gene>